<name>A0A101FFR2_9THEO</name>
<dbReference type="GO" id="GO:0050660">
    <property type="term" value="F:flavin adenine dinucleotide binding"/>
    <property type="evidence" value="ECO:0007669"/>
    <property type="project" value="UniProtKB-UniRule"/>
</dbReference>
<dbReference type="PANTHER" id="PTHR11806">
    <property type="entry name" value="GLUCOSE INHIBITED DIVISION PROTEIN A"/>
    <property type="match status" value="1"/>
</dbReference>
<dbReference type="InterPro" id="IPR040131">
    <property type="entry name" value="MnmG_N"/>
</dbReference>
<dbReference type="NCBIfam" id="NF003739">
    <property type="entry name" value="PRK05335.1"/>
    <property type="match status" value="1"/>
</dbReference>
<sequence length="434" mass="47489">MSAVVVVGGGLAGTEAAWQASRLGVQVTLYEMRPLKQTPAHQTHLLAELVCSNSLRAAALTNAVGLLKEEMRMAGSLVIRCADSNSVPAGGALAVDRRRFSQAVTDAIAGNPRITLIRKEIAEIPTFRPLVIATGPLTSEAFSRSLAAFTGEEYLSFYDAVAPIVTAESLNMGVLFRQSRYGKGEAAYLNAPMNQEEYRRFWEALVSAEVKEPKAFEQGCFFEGCLPVEVMARRGFDTLRYGPLKPVGLIDPRTGKEPYAVVQLRQDNAEGTIYNLVGFQTQLKWKEQKRVFRLIPGLERAEFVRYGVMHRNTFLKGPRVLLPTLQMRKDPAVLCAGQLTGVEGYVESAASGFIAGVNAARIALGKEPLAPPAETAHGALCHYVGTSQSPDFQPMNVNFGIFPPLPQRVRRLDKKAALAKRALDSWSCFLARIF</sequence>
<dbReference type="InterPro" id="IPR002218">
    <property type="entry name" value="MnmG-rel"/>
</dbReference>
<reference evidence="13" key="1">
    <citation type="journal article" date="2015" name="MBio">
        <title>Genome-Resolved Metagenomic Analysis Reveals Roles for Candidate Phyla and Other Microbial Community Members in Biogeochemical Transformations in Oil Reservoirs.</title>
        <authorList>
            <person name="Hu P."/>
            <person name="Tom L."/>
            <person name="Singh A."/>
            <person name="Thomas B.C."/>
            <person name="Baker B.J."/>
            <person name="Piceno Y.M."/>
            <person name="Andersen G.L."/>
            <person name="Banfield J.F."/>
        </authorList>
    </citation>
    <scope>NUCLEOTIDE SEQUENCE [LARGE SCALE GENOMIC DNA]</scope>
</reference>
<dbReference type="GO" id="GO:0030488">
    <property type="term" value="P:tRNA methylation"/>
    <property type="evidence" value="ECO:0007669"/>
    <property type="project" value="TreeGrafter"/>
</dbReference>
<dbReference type="EMBL" id="LGFO01000146">
    <property type="protein sequence ID" value="KUK36181.1"/>
    <property type="molecule type" value="Genomic_DNA"/>
</dbReference>
<dbReference type="Pfam" id="PF01134">
    <property type="entry name" value="GIDA"/>
    <property type="match status" value="1"/>
</dbReference>
<keyword evidence="5 10" id="KW-0808">Transferase</keyword>
<evidence type="ECO:0000259" key="11">
    <source>
        <dbReference type="Pfam" id="PF01134"/>
    </source>
</evidence>
<dbReference type="Proteomes" id="UP000053326">
    <property type="component" value="Unassembled WGS sequence"/>
</dbReference>
<evidence type="ECO:0000256" key="2">
    <source>
        <dbReference type="ARBA" id="ARBA00022490"/>
    </source>
</evidence>
<dbReference type="InterPro" id="IPR036188">
    <property type="entry name" value="FAD/NAD-bd_sf"/>
</dbReference>
<comment type="similarity">
    <text evidence="10">Belongs to the MnmG family. TrmFO subfamily.</text>
</comment>
<dbReference type="AlphaFoldDB" id="A0A101FFR2"/>
<comment type="catalytic activity">
    <reaction evidence="10">
        <text>uridine(54) in tRNA + (6R)-5,10-methylene-5,6,7,8-tetrahydrofolate + NADPH + H(+) = 5-methyluridine(54) in tRNA + (6S)-5,6,7,8-tetrahydrofolate + NADP(+)</text>
        <dbReference type="Rhea" id="RHEA:62372"/>
        <dbReference type="Rhea" id="RHEA-COMP:10167"/>
        <dbReference type="Rhea" id="RHEA-COMP:10193"/>
        <dbReference type="ChEBI" id="CHEBI:15378"/>
        <dbReference type="ChEBI" id="CHEBI:15636"/>
        <dbReference type="ChEBI" id="CHEBI:57453"/>
        <dbReference type="ChEBI" id="CHEBI:57783"/>
        <dbReference type="ChEBI" id="CHEBI:58349"/>
        <dbReference type="ChEBI" id="CHEBI:65315"/>
        <dbReference type="ChEBI" id="CHEBI:74447"/>
        <dbReference type="EC" id="2.1.1.74"/>
    </reaction>
</comment>
<dbReference type="PATRIC" id="fig|85874.4.peg.526"/>
<dbReference type="HAMAP" id="MF_01037">
    <property type="entry name" value="TrmFO"/>
    <property type="match status" value="1"/>
</dbReference>
<keyword evidence="8 10" id="KW-0521">NADP</keyword>
<evidence type="ECO:0000256" key="7">
    <source>
        <dbReference type="ARBA" id="ARBA00022827"/>
    </source>
</evidence>
<feature type="binding site" evidence="10">
    <location>
        <begin position="8"/>
        <end position="13"/>
    </location>
    <ligand>
        <name>FAD</name>
        <dbReference type="ChEBI" id="CHEBI:57692"/>
    </ligand>
</feature>
<keyword evidence="6 10" id="KW-0819">tRNA processing</keyword>
<evidence type="ECO:0000313" key="12">
    <source>
        <dbReference type="EMBL" id="KUK36181.1"/>
    </source>
</evidence>
<evidence type="ECO:0000256" key="9">
    <source>
        <dbReference type="ARBA" id="ARBA00023027"/>
    </source>
</evidence>
<gene>
    <name evidence="10" type="primary">trmFO</name>
    <name evidence="12" type="ORF">XD66_1109</name>
</gene>
<comment type="caution">
    <text evidence="12">The sequence shown here is derived from an EMBL/GenBank/DDBJ whole genome shotgun (WGS) entry which is preliminary data.</text>
</comment>
<dbReference type="GO" id="GO:0047151">
    <property type="term" value="F:tRNA (uracil(54)-C5)-methyltransferase activity, 5,10-methylenetetrahydrofolate-dependent"/>
    <property type="evidence" value="ECO:0007669"/>
    <property type="project" value="UniProtKB-UniRule"/>
</dbReference>
<keyword evidence="7 10" id="KW-0274">FAD</keyword>
<dbReference type="PRINTS" id="PR00411">
    <property type="entry name" value="PNDRDTASEI"/>
</dbReference>
<evidence type="ECO:0000256" key="10">
    <source>
        <dbReference type="HAMAP-Rule" id="MF_01037"/>
    </source>
</evidence>
<protein>
    <recommendedName>
        <fullName evidence="10">Methylenetetrahydrofolate--tRNA-(uracil-5-)-methyltransferase TrmFO</fullName>
        <ecNumber evidence="10">2.1.1.74</ecNumber>
    </recommendedName>
    <alternativeName>
        <fullName evidence="10">Folate-dependent tRNA (uracil-5-)-methyltransferase</fullName>
    </alternativeName>
    <alternativeName>
        <fullName evidence="10">Folate-dependent tRNA(M-5-U54)-methyltransferase</fullName>
    </alternativeName>
</protein>
<feature type="domain" description="MnmG N-terminal" evidence="11">
    <location>
        <begin position="4"/>
        <end position="367"/>
    </location>
</feature>
<evidence type="ECO:0000256" key="1">
    <source>
        <dbReference type="ARBA" id="ARBA00001974"/>
    </source>
</evidence>
<keyword evidence="2 10" id="KW-0963">Cytoplasm</keyword>
<evidence type="ECO:0000256" key="5">
    <source>
        <dbReference type="ARBA" id="ARBA00022679"/>
    </source>
</evidence>
<keyword evidence="4 10" id="KW-0285">Flavoprotein</keyword>
<evidence type="ECO:0000313" key="13">
    <source>
        <dbReference type="Proteomes" id="UP000053326"/>
    </source>
</evidence>
<comment type="cofactor">
    <cofactor evidence="1 10">
        <name>FAD</name>
        <dbReference type="ChEBI" id="CHEBI:57692"/>
    </cofactor>
</comment>
<comment type="subcellular location">
    <subcellularLocation>
        <location evidence="10">Cytoplasm</location>
    </subcellularLocation>
</comment>
<comment type="catalytic activity">
    <reaction evidence="10">
        <text>uridine(54) in tRNA + (6R)-5,10-methylene-5,6,7,8-tetrahydrofolate + NADH + H(+) = 5-methyluridine(54) in tRNA + (6S)-5,6,7,8-tetrahydrofolate + NAD(+)</text>
        <dbReference type="Rhea" id="RHEA:16873"/>
        <dbReference type="Rhea" id="RHEA-COMP:10167"/>
        <dbReference type="Rhea" id="RHEA-COMP:10193"/>
        <dbReference type="ChEBI" id="CHEBI:15378"/>
        <dbReference type="ChEBI" id="CHEBI:15636"/>
        <dbReference type="ChEBI" id="CHEBI:57453"/>
        <dbReference type="ChEBI" id="CHEBI:57540"/>
        <dbReference type="ChEBI" id="CHEBI:57945"/>
        <dbReference type="ChEBI" id="CHEBI:65315"/>
        <dbReference type="ChEBI" id="CHEBI:74447"/>
        <dbReference type="EC" id="2.1.1.74"/>
    </reaction>
</comment>
<evidence type="ECO:0000256" key="4">
    <source>
        <dbReference type="ARBA" id="ARBA00022630"/>
    </source>
</evidence>
<dbReference type="PANTHER" id="PTHR11806:SF2">
    <property type="entry name" value="METHYLENETETRAHYDROFOLATE--TRNA-(URACIL-5-)-METHYLTRANSFERASE TRMFO"/>
    <property type="match status" value="1"/>
</dbReference>
<dbReference type="InterPro" id="IPR020595">
    <property type="entry name" value="MnmG-rel_CS"/>
</dbReference>
<keyword evidence="3 10" id="KW-0489">Methyltransferase</keyword>
<dbReference type="EC" id="2.1.1.74" evidence="10"/>
<evidence type="ECO:0000256" key="3">
    <source>
        <dbReference type="ARBA" id="ARBA00022603"/>
    </source>
</evidence>
<dbReference type="SUPFAM" id="SSF51905">
    <property type="entry name" value="FAD/NAD(P)-binding domain"/>
    <property type="match status" value="1"/>
</dbReference>
<dbReference type="GO" id="GO:0002098">
    <property type="term" value="P:tRNA wobble uridine modification"/>
    <property type="evidence" value="ECO:0007669"/>
    <property type="project" value="TreeGrafter"/>
</dbReference>
<evidence type="ECO:0000256" key="6">
    <source>
        <dbReference type="ARBA" id="ARBA00022694"/>
    </source>
</evidence>
<comment type="function">
    <text evidence="10">Catalyzes the folate-dependent formation of 5-methyl-uridine at position 54 (M-5-U54) in all tRNAs.</text>
</comment>
<accession>A0A101FFR2</accession>
<evidence type="ECO:0000256" key="8">
    <source>
        <dbReference type="ARBA" id="ARBA00022857"/>
    </source>
</evidence>
<dbReference type="Gene3D" id="3.50.50.60">
    <property type="entry name" value="FAD/NAD(P)-binding domain"/>
    <property type="match status" value="2"/>
</dbReference>
<dbReference type="PROSITE" id="PS01281">
    <property type="entry name" value="GIDA_2"/>
    <property type="match status" value="1"/>
</dbReference>
<dbReference type="GO" id="GO:0005829">
    <property type="term" value="C:cytosol"/>
    <property type="evidence" value="ECO:0007669"/>
    <property type="project" value="TreeGrafter"/>
</dbReference>
<dbReference type="InterPro" id="IPR004417">
    <property type="entry name" value="TrmFO"/>
</dbReference>
<keyword evidence="9 10" id="KW-0520">NAD</keyword>
<proteinExistence type="inferred from homology"/>
<dbReference type="NCBIfam" id="TIGR00137">
    <property type="entry name" value="gid_trmFO"/>
    <property type="match status" value="1"/>
</dbReference>
<organism evidence="12 13">
    <name type="scientific">Thermacetogenium phaeum</name>
    <dbReference type="NCBI Taxonomy" id="85874"/>
    <lineage>
        <taxon>Bacteria</taxon>
        <taxon>Bacillati</taxon>
        <taxon>Bacillota</taxon>
        <taxon>Clostridia</taxon>
        <taxon>Thermoanaerobacterales</taxon>
        <taxon>Thermoanaerobacteraceae</taxon>
        <taxon>Thermacetogenium</taxon>
    </lineage>
</organism>